<sequence>MEGRKRSRALSRTVYSAQKRLLAFLLAMAMILTNVGADMNTALAASSSESVTFTMSGSQLVKAIDEAIADGNEVTAEDLDFTNGKIAEFEKLFFGEGKIYEVFPDPEGGSMDAELRVFVRLPEDADDMYMVTGDEEIIFLYVNNGEDTISCTTEITRMDDGVEKVKKTKRVTVKSYEAAYGDEEVNHISKPAETPAPAPEDTNGPGAQETTSPSETESQVETTAPAADETTAADDTTEAPDETTSDETTTPDETQETDETQAALPEDTTEAPAESETEASTEEPATTETAEEKTQEATEPEKTEAPETEAPEPEATEPVASIIRHYAPVVADNENNDGADAAEVKEETEAPEPEKEEEPKETEAPTKEEATEAEQTEATEAPSKEESTEADQPTDPTDSTQASEDETTTAADGETTVPDTDETTTAPVESSTADESEGKAETPTQKVPDVASSSEAKPTQAPEKEDNVSAAGSTDLVGIGYCSTAKIYVTTINQLKALDDFEGYKISYAIYPEASARIVEGPRGVEEGQALTFGVKNQIGYAVENVTANGEILSVDSVADNDDGSQTAWYSVPEIYEEQEVEVYMTETGEHPEFDLTLPPMKDGMIIHIHADEGVLPAYVTAVASAVPGIEDAVKANVEADAVASGEEKKVISALSYNIDLLDQNGNKLDDQIWSGSVEVTFTGTPLEENSKVADTIEVMYVATGKENVPQANITANDVISVEPVPEMINVTENQVTFATEHFSIYTVVTSVTPPVTGDVKLITVQPLYENGLVAGETYKEEVIAVDGEYNFSYSVPAIEGYYVELAENSPSGFEVSDWKLTGSFSDNSSVTVTVIYIANAADYTVKHFFQNLDDENYTEDTGAEAHVNGKNGELTDAQPIHKAGFTVQRPIEQKEISADGQTVVNVYYNRNAYRLTYETDGGSYVPYQKGLYESKQSVAAGSEKEGYTFGGWYANPEGIGNQIRGTIDLISDITLYAKWTPTLVDYTIVYLIENADDVNYSYLTSSVKKAETGSTVTVKAGDGNPSQLDSANFTFKEASSAVVKPDGSTVIYVRYSRNEYTIWWPSGNATCGLSEHNHGSWCYDRRGNLTCRKTEHTHSDSCYESVTLSAKYGANITQLWKDTFNIPYPQHAWSFTNVNNDKFVNIDTMPSGNRRLYSHTFSTNKVQTLHYWLENYSGDGVETKLYNGVTYGLYKAIDVRFNYLYRDSEFYDIVGYTQGDHEGCTFGNSTRDGQQVHFYYKANSYALDLYGYNGQKISSNSVKIGTDLTKYLSEPSVPIEGAVFNGWYVDPEHTELNTITKMPAGLALYADWVLPNFTVTFMNQSEVAAVKDVEYDNTVEAPATPSRQGYIFTGWFDNEDGTGREFDPAMKFTSSAVYYAGWDEDINTTYSVHYIASNGDKIADDKQGSGVIGESILEKAIVPTGEFAGYVVDAVSKHFVLKSIASENVITFTYYAPGELSFNYTIQYVDDDGDVIHSVPNLTSEVNKITVYPDLSLSEIGGYEVQEGFVVYELSKEEDNIVIFHCISKTFSITYENVDGVTWGEDNDVDNPNPNQYTHKSLLGNPITLINPNKIGYVFTGWEYDENMVVSGRPHDEITTIIEYGSYGDLIFTANFEKDLSQKKTISYTVEHWVVGEQTARDTETVSETKWVNEPDTLTVQEITHKDYTGYKFGSYDPETLPEMIAKDGVIKVNYVKDDSQTKTISYTVEHWVVGEQTARDTETVSETKWVNEPDTLTVQEITH</sequence>
<accession>A0AA41FJY6</accession>
<evidence type="ECO:0000256" key="1">
    <source>
        <dbReference type="ARBA" id="ARBA00004196"/>
    </source>
</evidence>
<dbReference type="GO" id="GO:0030313">
    <property type="term" value="C:cell envelope"/>
    <property type="evidence" value="ECO:0007669"/>
    <property type="project" value="UniProtKB-SubCell"/>
</dbReference>
<feature type="compositionally biased region" description="Acidic residues" evidence="2">
    <location>
        <begin position="267"/>
        <end position="281"/>
    </location>
</feature>
<comment type="subcellular location">
    <subcellularLocation>
        <location evidence="1">Cell envelope</location>
    </subcellularLocation>
</comment>
<feature type="non-terminal residue" evidence="3">
    <location>
        <position position="1745"/>
    </location>
</feature>
<protein>
    <recommendedName>
        <fullName evidence="5">Doubled motif LPXTG anchor domain-containing protein</fullName>
    </recommendedName>
</protein>
<feature type="compositionally biased region" description="Acidic residues" evidence="2">
    <location>
        <begin position="231"/>
        <end position="259"/>
    </location>
</feature>
<evidence type="ECO:0000313" key="3">
    <source>
        <dbReference type="EMBL" id="MBT9812902.1"/>
    </source>
</evidence>
<dbReference type="Proteomes" id="UP000708338">
    <property type="component" value="Unassembled WGS sequence"/>
</dbReference>
<feature type="region of interest" description="Disordered" evidence="2">
    <location>
        <begin position="182"/>
        <end position="470"/>
    </location>
</feature>
<feature type="compositionally biased region" description="Basic and acidic residues" evidence="2">
    <location>
        <begin position="290"/>
        <end position="305"/>
    </location>
</feature>
<feature type="compositionally biased region" description="Basic and acidic residues" evidence="2">
    <location>
        <begin position="357"/>
        <end position="370"/>
    </location>
</feature>
<name>A0AA41FJY6_9FIRM</name>
<feature type="compositionally biased region" description="Low complexity" evidence="2">
    <location>
        <begin position="397"/>
        <end position="428"/>
    </location>
</feature>
<dbReference type="Gene3D" id="2.60.40.4270">
    <property type="entry name" value="Listeria-Bacteroides repeat domain"/>
    <property type="match status" value="2"/>
</dbReference>
<dbReference type="RefSeq" id="WP_215630374.1">
    <property type="nucleotide sequence ID" value="NZ_WQPS01000100.1"/>
</dbReference>
<gene>
    <name evidence="3" type="ORF">GPL26_25310</name>
</gene>
<evidence type="ECO:0008006" key="5">
    <source>
        <dbReference type="Google" id="ProtNLM"/>
    </source>
</evidence>
<proteinExistence type="predicted"/>
<reference evidence="3" key="1">
    <citation type="journal article" date="2021" name="Gut Microbes">
        <title>A synthetic consortium of 100 gut commensals modulates the composition and function in a colon model of the microbiome of elderly subjects.</title>
        <authorList>
            <person name="Perez M."/>
            <person name="Ntemiri A."/>
            <person name="Tan H."/>
            <person name="Harris H.M.B."/>
            <person name="Roager H.M."/>
            <person name="Ribiere C."/>
            <person name="O'Toole P.W."/>
        </authorList>
    </citation>
    <scope>NUCLEOTIDE SEQUENCE</scope>
    <source>
        <strain evidence="3">MCC335</strain>
    </source>
</reference>
<evidence type="ECO:0000256" key="2">
    <source>
        <dbReference type="SAM" id="MobiDB-lite"/>
    </source>
</evidence>
<feature type="compositionally biased region" description="Acidic residues" evidence="2">
    <location>
        <begin position="306"/>
        <end position="315"/>
    </location>
</feature>
<dbReference type="EMBL" id="WQPS01000100">
    <property type="protein sequence ID" value="MBT9812902.1"/>
    <property type="molecule type" value="Genomic_DNA"/>
</dbReference>
<feature type="compositionally biased region" description="Low complexity" evidence="2">
    <location>
        <begin position="329"/>
        <end position="341"/>
    </location>
</feature>
<evidence type="ECO:0000313" key="4">
    <source>
        <dbReference type="Proteomes" id="UP000708338"/>
    </source>
</evidence>
<organism evidence="3 4">
    <name type="scientific">Enterocloster citroniae</name>
    <dbReference type="NCBI Taxonomy" id="358743"/>
    <lineage>
        <taxon>Bacteria</taxon>
        <taxon>Bacillati</taxon>
        <taxon>Bacillota</taxon>
        <taxon>Clostridia</taxon>
        <taxon>Lachnospirales</taxon>
        <taxon>Lachnospiraceae</taxon>
        <taxon>Enterocloster</taxon>
    </lineage>
</organism>
<comment type="caution">
    <text evidence="3">The sequence shown here is derived from an EMBL/GenBank/DDBJ whole genome shotgun (WGS) entry which is preliminary data.</text>
</comment>
<dbReference type="NCBIfam" id="TIGR02543">
    <property type="entry name" value="List_Bact_rpt"/>
    <property type="match status" value="2"/>
</dbReference>
<dbReference type="InterPro" id="IPR042229">
    <property type="entry name" value="Listeria/Bacterioides_rpt_sf"/>
</dbReference>
<feature type="compositionally biased region" description="Low complexity" evidence="2">
    <location>
        <begin position="221"/>
        <end position="230"/>
    </location>
</feature>
<feature type="compositionally biased region" description="Polar residues" evidence="2">
    <location>
        <begin position="208"/>
        <end position="220"/>
    </location>
</feature>
<dbReference type="InterPro" id="IPR013378">
    <property type="entry name" value="InlB-like_B-rpt"/>
</dbReference>
<dbReference type="Pfam" id="PF09479">
    <property type="entry name" value="Flg_new"/>
    <property type="match status" value="3"/>
</dbReference>